<protein>
    <submittedName>
        <fullName evidence="2">Uncharacterized protein</fullName>
    </submittedName>
</protein>
<evidence type="ECO:0000256" key="1">
    <source>
        <dbReference type="SAM" id="MobiDB-lite"/>
    </source>
</evidence>
<feature type="compositionally biased region" description="Basic and acidic residues" evidence="1">
    <location>
        <begin position="1"/>
        <end position="13"/>
    </location>
</feature>
<sequence>MGMQKPRTDDTKNLDGLQSPPPYRTGAECTGVARSARGRTGGRRSRISTPAACSRSSGRSRPPRRRRRR</sequence>
<reference evidence="2" key="2">
    <citation type="submission" date="2012-06" db="EMBL/GenBank/DDBJ databases">
        <authorList>
            <person name="Yu Y."/>
            <person name="Currie J."/>
            <person name="Lomeli R."/>
            <person name="Angelova A."/>
            <person name="Collura K."/>
            <person name="Wissotski M."/>
            <person name="Campos D."/>
            <person name="Kudrna D."/>
            <person name="Golser W."/>
            <person name="Ashely E."/>
            <person name="Descour A."/>
            <person name="Fernandes J."/>
            <person name="Soderlund C."/>
            <person name="Walbot V."/>
        </authorList>
    </citation>
    <scope>NUCLEOTIDE SEQUENCE</scope>
    <source>
        <strain evidence="2">B73</strain>
    </source>
</reference>
<accession>C0PE45</accession>
<feature type="region of interest" description="Disordered" evidence="1">
    <location>
        <begin position="1"/>
        <end position="69"/>
    </location>
</feature>
<dbReference type="EMBL" id="BT066564">
    <property type="protein sequence ID" value="ACN33461.1"/>
    <property type="molecule type" value="mRNA"/>
</dbReference>
<organism evidence="2">
    <name type="scientific">Zea mays</name>
    <name type="common">Maize</name>
    <dbReference type="NCBI Taxonomy" id="4577"/>
    <lineage>
        <taxon>Eukaryota</taxon>
        <taxon>Viridiplantae</taxon>
        <taxon>Streptophyta</taxon>
        <taxon>Embryophyta</taxon>
        <taxon>Tracheophyta</taxon>
        <taxon>Spermatophyta</taxon>
        <taxon>Magnoliopsida</taxon>
        <taxon>Liliopsida</taxon>
        <taxon>Poales</taxon>
        <taxon>Poaceae</taxon>
        <taxon>PACMAD clade</taxon>
        <taxon>Panicoideae</taxon>
        <taxon>Andropogonodae</taxon>
        <taxon>Andropogoneae</taxon>
        <taxon>Tripsacinae</taxon>
        <taxon>Zea</taxon>
    </lineage>
</organism>
<name>C0PE45_MAIZE</name>
<evidence type="ECO:0000313" key="2">
    <source>
        <dbReference type="EMBL" id="ACN33461.1"/>
    </source>
</evidence>
<feature type="compositionally biased region" description="Basic residues" evidence="1">
    <location>
        <begin position="36"/>
        <end position="46"/>
    </location>
</feature>
<proteinExistence type="evidence at transcript level"/>
<reference evidence="2" key="1">
    <citation type="journal article" date="2009" name="PLoS Genet.">
        <title>Sequencing, mapping, and analysis of 27,455 maize full-length cDNAs.</title>
        <authorList>
            <person name="Soderlund C."/>
            <person name="Descour A."/>
            <person name="Kudrna D."/>
            <person name="Bomhoff M."/>
            <person name="Boyd L."/>
            <person name="Currie J."/>
            <person name="Angelova A."/>
            <person name="Collura K."/>
            <person name="Wissotski M."/>
            <person name="Ashley E."/>
            <person name="Morrow D."/>
            <person name="Fernandes J."/>
            <person name="Walbot V."/>
            <person name="Yu Y."/>
        </authorList>
    </citation>
    <scope>NUCLEOTIDE SEQUENCE</scope>
    <source>
        <strain evidence="2">B73</strain>
    </source>
</reference>
<dbReference type="AlphaFoldDB" id="C0PE45"/>